<evidence type="ECO:0000259" key="2">
    <source>
        <dbReference type="Pfam" id="PF00248"/>
    </source>
</evidence>
<dbReference type="GO" id="GO:0016616">
    <property type="term" value="F:oxidoreductase activity, acting on the CH-OH group of donors, NAD or NADP as acceptor"/>
    <property type="evidence" value="ECO:0007669"/>
    <property type="project" value="UniProtKB-ARBA"/>
</dbReference>
<dbReference type="PANTHER" id="PTHR11732">
    <property type="entry name" value="ALDO/KETO REDUCTASE"/>
    <property type="match status" value="1"/>
</dbReference>
<dbReference type="Pfam" id="PF00248">
    <property type="entry name" value="Aldo_ket_red"/>
    <property type="match status" value="1"/>
</dbReference>
<gene>
    <name evidence="3" type="ORF">AG1IA_04401</name>
</gene>
<dbReference type="OrthoDB" id="416253at2759"/>
<dbReference type="InterPro" id="IPR018170">
    <property type="entry name" value="Aldo/ket_reductase_CS"/>
</dbReference>
<dbReference type="PROSITE" id="PS00798">
    <property type="entry name" value="ALDOKETO_REDUCTASE_1"/>
    <property type="match status" value="1"/>
</dbReference>
<dbReference type="SUPFAM" id="SSF51430">
    <property type="entry name" value="NAD(P)-linked oxidoreductase"/>
    <property type="match status" value="1"/>
</dbReference>
<keyword evidence="1" id="KW-0560">Oxidoreductase</keyword>
<dbReference type="AlphaFoldDB" id="L8WXL7"/>
<reference evidence="3 4" key="1">
    <citation type="journal article" date="2013" name="Nat. Commun.">
        <title>The evolution and pathogenic mechanisms of the rice sheath blight pathogen.</title>
        <authorList>
            <person name="Zheng A."/>
            <person name="Lin R."/>
            <person name="Xu L."/>
            <person name="Qin P."/>
            <person name="Tang C."/>
            <person name="Ai P."/>
            <person name="Zhang D."/>
            <person name="Liu Y."/>
            <person name="Sun Z."/>
            <person name="Feng H."/>
            <person name="Wang Y."/>
            <person name="Chen Y."/>
            <person name="Liang X."/>
            <person name="Fu R."/>
            <person name="Li Q."/>
            <person name="Zhang J."/>
            <person name="Yu X."/>
            <person name="Xie Z."/>
            <person name="Ding L."/>
            <person name="Guan P."/>
            <person name="Tang J."/>
            <person name="Liang Y."/>
            <person name="Wang S."/>
            <person name="Deng Q."/>
            <person name="Li S."/>
            <person name="Zhu J."/>
            <person name="Wang L."/>
            <person name="Liu H."/>
            <person name="Li P."/>
        </authorList>
    </citation>
    <scope>NUCLEOTIDE SEQUENCE [LARGE SCALE GENOMIC DNA]</scope>
    <source>
        <strain evidence="4">AG-1 IA</strain>
    </source>
</reference>
<dbReference type="FunFam" id="3.20.20.100:FF:000002">
    <property type="entry name" value="2,5-diketo-D-gluconic acid reductase A"/>
    <property type="match status" value="1"/>
</dbReference>
<sequence>MGLTSTRTIKGALAVVFLAFTYSYISTTTTPLTRSTMAASIPKVKLNNGVEIPALGLGTWQSKPEEVTNAVNHALKSGYRHIDCAFAYGNEAQVGEGIKKSGVPRSEIFITTKVWSTYHRRVRESLEESLKNLGTDYVDLLLMHWPVPLNPNGNHPLFPTLEDGTRDVDKEWHISKTWAQLEELLEEGKVKAIGVSNCSELKLNEILPTAKVVPAVNQVELHPYNPQLELAKFCKSKGIVMQAYSPLGSTGSPLLKDDVVVEIAQKHNSTPVAVLTGYHIAKGHVVLPKSVTPERIESNLKYAELDTSDVEKLDSLAASGKQQRFVKPAWRKFFTGVFLKRLRLIPLLHQRSSSASPTGSNQVWIGYFGRLGTPSLPRTLTFPAFSRSTTSAPTGTPAEYDWPAQVTRPESLLSTPGEVIRLTLAAGLPLLRYLLTSTVTVKASSAATFCLRRDMLRIIMRAMPSVRELGSQIAYTASVDGREESRIKARRDLPDFPTASAIRRYATYDGEARGAPYRSLCTGYHKSYQENPGLPPWCIYKRDTFNEAAYSMAAIASASIKPAPNEPDQKDLTV</sequence>
<feature type="domain" description="NADP-dependent oxidoreductase" evidence="2">
    <location>
        <begin position="55"/>
        <end position="317"/>
    </location>
</feature>
<keyword evidence="4" id="KW-1185">Reference proteome</keyword>
<evidence type="ECO:0000256" key="1">
    <source>
        <dbReference type="ARBA" id="ARBA00023002"/>
    </source>
</evidence>
<dbReference type="Gene3D" id="3.20.20.100">
    <property type="entry name" value="NADP-dependent oxidoreductase domain"/>
    <property type="match status" value="1"/>
</dbReference>
<organism evidence="3 4">
    <name type="scientific">Thanatephorus cucumeris (strain AG1-IA)</name>
    <name type="common">Rice sheath blight fungus</name>
    <name type="synonym">Rhizoctonia solani</name>
    <dbReference type="NCBI Taxonomy" id="983506"/>
    <lineage>
        <taxon>Eukaryota</taxon>
        <taxon>Fungi</taxon>
        <taxon>Dikarya</taxon>
        <taxon>Basidiomycota</taxon>
        <taxon>Agaricomycotina</taxon>
        <taxon>Agaricomycetes</taxon>
        <taxon>Cantharellales</taxon>
        <taxon>Ceratobasidiaceae</taxon>
        <taxon>Rhizoctonia</taxon>
        <taxon>Rhizoctonia solani AG-1</taxon>
    </lineage>
</organism>
<dbReference type="STRING" id="983506.L8WXL7"/>
<dbReference type="InterPro" id="IPR023210">
    <property type="entry name" value="NADP_OxRdtase_dom"/>
</dbReference>
<evidence type="ECO:0000313" key="4">
    <source>
        <dbReference type="Proteomes" id="UP000011668"/>
    </source>
</evidence>
<dbReference type="PRINTS" id="PR00069">
    <property type="entry name" value="ALDKETRDTASE"/>
</dbReference>
<name>L8WXL7_THACA</name>
<dbReference type="Proteomes" id="UP000011668">
    <property type="component" value="Unassembled WGS sequence"/>
</dbReference>
<dbReference type="InterPro" id="IPR020471">
    <property type="entry name" value="AKR"/>
</dbReference>
<dbReference type="HOGENOM" id="CLU_475009_0_0_1"/>
<evidence type="ECO:0000313" key="3">
    <source>
        <dbReference type="EMBL" id="ELU41572.1"/>
    </source>
</evidence>
<accession>L8WXL7</accession>
<protein>
    <submittedName>
        <fullName evidence="3">Glycerol dehydrogenase</fullName>
    </submittedName>
</protein>
<comment type="caution">
    <text evidence="3">The sequence shown here is derived from an EMBL/GenBank/DDBJ whole genome shotgun (WGS) entry which is preliminary data.</text>
</comment>
<dbReference type="InterPro" id="IPR036812">
    <property type="entry name" value="NAD(P)_OxRdtase_dom_sf"/>
</dbReference>
<proteinExistence type="predicted"/>
<dbReference type="EMBL" id="AFRT01001037">
    <property type="protein sequence ID" value="ELU41572.1"/>
    <property type="molecule type" value="Genomic_DNA"/>
</dbReference>